<dbReference type="Proteomes" id="UP001497516">
    <property type="component" value="Chromosome 2"/>
</dbReference>
<protein>
    <submittedName>
        <fullName evidence="1">Uncharacterized protein</fullName>
    </submittedName>
</protein>
<dbReference type="EMBL" id="OZ034815">
    <property type="protein sequence ID" value="CAL1370251.1"/>
    <property type="molecule type" value="Genomic_DNA"/>
</dbReference>
<accession>A0AAV2D8U4</accession>
<sequence>MPSYSDEIPNFGVDFRQFLRQTTDLVTLDSGLFWLNFKNLTRSWVFLERVYEGIMCRIISIYHNEIFNFGTLFRGIGAELKSSLQLRDSISLNLLLHSGCDGMHSWECLELVPSGGIHRIILQLCNGCFQAQALFCQCGTA</sequence>
<gene>
    <name evidence="1" type="ORF">LTRI10_LOCUS12430</name>
</gene>
<evidence type="ECO:0000313" key="1">
    <source>
        <dbReference type="EMBL" id="CAL1370251.1"/>
    </source>
</evidence>
<dbReference type="AlphaFoldDB" id="A0AAV2D8U4"/>
<name>A0AAV2D8U4_9ROSI</name>
<proteinExistence type="predicted"/>
<reference evidence="1 2" key="1">
    <citation type="submission" date="2024-04" db="EMBL/GenBank/DDBJ databases">
        <authorList>
            <person name="Fracassetti M."/>
        </authorList>
    </citation>
    <scope>NUCLEOTIDE SEQUENCE [LARGE SCALE GENOMIC DNA]</scope>
</reference>
<organism evidence="1 2">
    <name type="scientific">Linum trigynum</name>
    <dbReference type="NCBI Taxonomy" id="586398"/>
    <lineage>
        <taxon>Eukaryota</taxon>
        <taxon>Viridiplantae</taxon>
        <taxon>Streptophyta</taxon>
        <taxon>Embryophyta</taxon>
        <taxon>Tracheophyta</taxon>
        <taxon>Spermatophyta</taxon>
        <taxon>Magnoliopsida</taxon>
        <taxon>eudicotyledons</taxon>
        <taxon>Gunneridae</taxon>
        <taxon>Pentapetalae</taxon>
        <taxon>rosids</taxon>
        <taxon>fabids</taxon>
        <taxon>Malpighiales</taxon>
        <taxon>Linaceae</taxon>
        <taxon>Linum</taxon>
    </lineage>
</organism>
<evidence type="ECO:0000313" key="2">
    <source>
        <dbReference type="Proteomes" id="UP001497516"/>
    </source>
</evidence>
<keyword evidence="2" id="KW-1185">Reference proteome</keyword>